<organism evidence="1 2">
    <name type="scientific">Streptomyces hesseae</name>
    <dbReference type="NCBI Taxonomy" id="3075519"/>
    <lineage>
        <taxon>Bacteria</taxon>
        <taxon>Bacillati</taxon>
        <taxon>Actinomycetota</taxon>
        <taxon>Actinomycetes</taxon>
        <taxon>Kitasatosporales</taxon>
        <taxon>Streptomycetaceae</taxon>
        <taxon>Streptomyces</taxon>
    </lineage>
</organism>
<name>A0ABU2SUI4_9ACTN</name>
<gene>
    <name evidence="1" type="ORF">RM609_25980</name>
</gene>
<evidence type="ECO:0000313" key="1">
    <source>
        <dbReference type="EMBL" id="MDT0452512.1"/>
    </source>
</evidence>
<comment type="caution">
    <text evidence="1">The sequence shown here is derived from an EMBL/GenBank/DDBJ whole genome shotgun (WGS) entry which is preliminary data.</text>
</comment>
<protein>
    <recommendedName>
        <fullName evidence="3">Ankyrin</fullName>
    </recommendedName>
</protein>
<evidence type="ECO:0008006" key="3">
    <source>
        <dbReference type="Google" id="ProtNLM"/>
    </source>
</evidence>
<accession>A0ABU2SUI4</accession>
<proteinExistence type="predicted"/>
<dbReference type="Proteomes" id="UP001180531">
    <property type="component" value="Unassembled WGS sequence"/>
</dbReference>
<sequence>MIPSTTARFAGDFEAHLTVRADGPATVTALERYAAGHGMKCAHIVLDRGRTPSQPMLTLRGSGRLPVVREAVEGAARGVREAGFAVVRTKIEATPWAEGVPGTDAEAAALGARYYFEHHVKLLLTPGTDTSPLTALAEAHGAHLSRNARRVRADGRAERFVTQRCRLVGRPAAEERLDALLAALRDAGYDVASSEREFVVHDSDESVDDGWIIEETGRNA</sequence>
<dbReference type="RefSeq" id="WP_311613986.1">
    <property type="nucleotide sequence ID" value="NZ_JAVRFI010000020.1"/>
</dbReference>
<keyword evidence="2" id="KW-1185">Reference proteome</keyword>
<reference evidence="1" key="1">
    <citation type="submission" date="2024-05" db="EMBL/GenBank/DDBJ databases">
        <title>30 novel species of actinomycetes from the DSMZ collection.</title>
        <authorList>
            <person name="Nouioui I."/>
        </authorList>
    </citation>
    <scope>NUCLEOTIDE SEQUENCE</scope>
    <source>
        <strain evidence="1">DSM 40473</strain>
    </source>
</reference>
<dbReference type="EMBL" id="JAVRFI010000020">
    <property type="protein sequence ID" value="MDT0452512.1"/>
    <property type="molecule type" value="Genomic_DNA"/>
</dbReference>
<evidence type="ECO:0000313" key="2">
    <source>
        <dbReference type="Proteomes" id="UP001180531"/>
    </source>
</evidence>